<name>A0A059FF48_9PROT</name>
<dbReference type="AlphaFoldDB" id="A0A059FF48"/>
<dbReference type="OrthoDB" id="9814604at2"/>
<dbReference type="NCBIfam" id="TIGR01444">
    <property type="entry name" value="fkbM_fam"/>
    <property type="match status" value="1"/>
</dbReference>
<dbReference type="InterPro" id="IPR052514">
    <property type="entry name" value="SAM-dependent_MTase"/>
</dbReference>
<dbReference type="Proteomes" id="UP000024816">
    <property type="component" value="Unassembled WGS sequence"/>
</dbReference>
<dbReference type="Pfam" id="PF05050">
    <property type="entry name" value="Methyltransf_21"/>
    <property type="match status" value="1"/>
</dbReference>
<dbReference type="Gene3D" id="3.40.50.150">
    <property type="entry name" value="Vaccinia Virus protein VP39"/>
    <property type="match status" value="1"/>
</dbReference>
<accession>A0A059FF48</accession>
<dbReference type="eggNOG" id="COG2264">
    <property type="taxonomic scope" value="Bacteria"/>
</dbReference>
<dbReference type="SUPFAM" id="SSF53335">
    <property type="entry name" value="S-adenosyl-L-methionine-dependent methyltransferases"/>
    <property type="match status" value="1"/>
</dbReference>
<evidence type="ECO:0000313" key="3">
    <source>
        <dbReference type="Proteomes" id="UP000024816"/>
    </source>
</evidence>
<comment type="caution">
    <text evidence="2">The sequence shown here is derived from an EMBL/GenBank/DDBJ whole genome shotgun (WGS) entry which is preliminary data.</text>
</comment>
<dbReference type="InterPro" id="IPR006342">
    <property type="entry name" value="FkbM_mtfrase"/>
</dbReference>
<dbReference type="STRING" id="1280952.HJA_08232"/>
<dbReference type="EMBL" id="ARYJ01000004">
    <property type="protein sequence ID" value="KCZ89270.1"/>
    <property type="molecule type" value="Genomic_DNA"/>
</dbReference>
<organism evidence="2 3">
    <name type="scientific">Hyphomonas jannaschiana VP2</name>
    <dbReference type="NCBI Taxonomy" id="1280952"/>
    <lineage>
        <taxon>Bacteria</taxon>
        <taxon>Pseudomonadati</taxon>
        <taxon>Pseudomonadota</taxon>
        <taxon>Alphaproteobacteria</taxon>
        <taxon>Hyphomonadales</taxon>
        <taxon>Hyphomonadaceae</taxon>
        <taxon>Hyphomonas</taxon>
    </lineage>
</organism>
<dbReference type="PANTHER" id="PTHR34203:SF15">
    <property type="entry name" value="SLL1173 PROTEIN"/>
    <property type="match status" value="1"/>
</dbReference>
<gene>
    <name evidence="2" type="ORF">HJA_08232</name>
</gene>
<dbReference type="InterPro" id="IPR029063">
    <property type="entry name" value="SAM-dependent_MTases_sf"/>
</dbReference>
<keyword evidence="3" id="KW-1185">Reference proteome</keyword>
<protein>
    <recommendedName>
        <fullName evidence="1">Methyltransferase FkbM domain-containing protein</fullName>
    </recommendedName>
</protein>
<dbReference type="PANTHER" id="PTHR34203">
    <property type="entry name" value="METHYLTRANSFERASE, FKBM FAMILY PROTEIN"/>
    <property type="match status" value="1"/>
</dbReference>
<reference evidence="2 3" key="1">
    <citation type="journal article" date="2014" name="Antonie Van Leeuwenhoek">
        <title>Hyphomonas beringensis sp. nov. and Hyphomonas chukchiensis sp. nov., isolated from surface seawater of the Bering Sea and Chukchi Sea.</title>
        <authorList>
            <person name="Li C."/>
            <person name="Lai Q."/>
            <person name="Li G."/>
            <person name="Dong C."/>
            <person name="Wang J."/>
            <person name="Liao Y."/>
            <person name="Shao Z."/>
        </authorList>
    </citation>
    <scope>NUCLEOTIDE SEQUENCE [LARGE SCALE GENOMIC DNA]</scope>
    <source>
        <strain evidence="2 3">VP2</strain>
    </source>
</reference>
<evidence type="ECO:0000313" key="2">
    <source>
        <dbReference type="EMBL" id="KCZ89270.1"/>
    </source>
</evidence>
<evidence type="ECO:0000259" key="1">
    <source>
        <dbReference type="Pfam" id="PF05050"/>
    </source>
</evidence>
<dbReference type="RefSeq" id="WP_081814606.1">
    <property type="nucleotide sequence ID" value="NZ_ARYJ01000004.1"/>
</dbReference>
<sequence>MDEKQLSALAARPLLKPGFRPSSIKGHIPPFRKLREENQYTGPVDVRIPGCGPFSMYCDADDNVAQTFFYYGEGAYEALSMILFAQLARRTTRVMDIGGHTGVFSLTAARANPACRVDYFDIVRAVKERAEVNVRISGLQDSIKLNLLGMSSQTGEMDAHVNANQALWTGASLESLPERVRQKGATTEKVSVSTIDEFWKENGHPEVGLIKLDVENHELEVFKGGQGMLSKHLPFMLCEVLSAQQFSAFQEALTKIGYKAFYEINDADLTMRAVLPGLKYEDGSHYEFKEYHNILVARNRLGPAFFETIAETLSRCSLGLAKLNPIWSGC</sequence>
<feature type="domain" description="Methyltransferase FkbM" evidence="1">
    <location>
        <begin position="96"/>
        <end position="253"/>
    </location>
</feature>
<proteinExistence type="predicted"/>